<evidence type="ECO:0000256" key="2">
    <source>
        <dbReference type="SAM" id="Phobius"/>
    </source>
</evidence>
<evidence type="ECO:0000313" key="3">
    <source>
        <dbReference type="EMBL" id="ELZ23346.1"/>
    </source>
</evidence>
<dbReference type="OrthoDB" id="206192at2157"/>
<proteinExistence type="predicted"/>
<dbReference type="Proteomes" id="UP000011657">
    <property type="component" value="Unassembled WGS sequence"/>
</dbReference>
<dbReference type="RefSeq" id="WP_008892809.1">
    <property type="nucleotide sequence ID" value="NZ_AOIS01000011.1"/>
</dbReference>
<feature type="transmembrane region" description="Helical" evidence="2">
    <location>
        <begin position="64"/>
        <end position="86"/>
    </location>
</feature>
<keyword evidence="4" id="KW-1185">Reference proteome</keyword>
<keyword evidence="2" id="KW-0472">Membrane</keyword>
<keyword evidence="2" id="KW-0812">Transmembrane</keyword>
<dbReference type="InterPro" id="IPR055943">
    <property type="entry name" value="DUF7521"/>
</dbReference>
<reference evidence="3 4" key="1">
    <citation type="journal article" date="2014" name="PLoS Genet.">
        <title>Phylogenetically driven sequencing of extremely halophilic archaea reveals strategies for static and dynamic osmo-response.</title>
        <authorList>
            <person name="Becker E.A."/>
            <person name="Seitzer P.M."/>
            <person name="Tritt A."/>
            <person name="Larsen D."/>
            <person name="Krusor M."/>
            <person name="Yao A.I."/>
            <person name="Wu D."/>
            <person name="Madern D."/>
            <person name="Eisen J.A."/>
            <person name="Darling A.E."/>
            <person name="Facciotti M.T."/>
        </authorList>
    </citation>
    <scope>NUCLEOTIDE SEQUENCE [LARGE SCALE GENOMIC DNA]</scope>
    <source>
        <strain evidence="3 4">JCM 13891</strain>
    </source>
</reference>
<gene>
    <name evidence="3" type="ORF">C477_02324</name>
</gene>
<evidence type="ECO:0000313" key="4">
    <source>
        <dbReference type="Proteomes" id="UP000011657"/>
    </source>
</evidence>
<feature type="transmembrane region" description="Helical" evidence="2">
    <location>
        <begin position="131"/>
        <end position="150"/>
    </location>
</feature>
<dbReference type="Pfam" id="PF24365">
    <property type="entry name" value="DUF7521"/>
    <property type="match status" value="1"/>
</dbReference>
<organism evidence="3 4">
    <name type="scientific">Haloterrigena salina JCM 13891</name>
    <dbReference type="NCBI Taxonomy" id="1227488"/>
    <lineage>
        <taxon>Archaea</taxon>
        <taxon>Methanobacteriati</taxon>
        <taxon>Methanobacteriota</taxon>
        <taxon>Stenosarchaea group</taxon>
        <taxon>Halobacteria</taxon>
        <taxon>Halobacteriales</taxon>
        <taxon>Natrialbaceae</taxon>
        <taxon>Haloterrigena</taxon>
    </lineage>
</organism>
<accession>M0CJD3</accession>
<name>M0CJD3_9EURY</name>
<sequence>MIGTTSGTIGGLETLRGAIAAVASRGLAPGRPASPVGNPLSLESSPTPHPGQVSVDSVGGSTPVVLAAIVTFLAATVLAVLVTYRFVEGYRRTKARPILWLAVGMFLLAPGPMFLRLLAGNVAAIPLSAQLLVTTLSELCGLLAILYAVYTT</sequence>
<comment type="caution">
    <text evidence="3">The sequence shown here is derived from an EMBL/GenBank/DDBJ whole genome shotgun (WGS) entry which is preliminary data.</text>
</comment>
<keyword evidence="2" id="KW-1133">Transmembrane helix</keyword>
<feature type="region of interest" description="Disordered" evidence="1">
    <location>
        <begin position="30"/>
        <end position="54"/>
    </location>
</feature>
<dbReference type="eggNOG" id="arCOG09136">
    <property type="taxonomic scope" value="Archaea"/>
</dbReference>
<dbReference type="EMBL" id="AOIS01000011">
    <property type="protein sequence ID" value="ELZ23346.1"/>
    <property type="molecule type" value="Genomic_DNA"/>
</dbReference>
<dbReference type="PATRIC" id="fig|1227488.3.peg.455"/>
<evidence type="ECO:0000256" key="1">
    <source>
        <dbReference type="SAM" id="MobiDB-lite"/>
    </source>
</evidence>
<protein>
    <submittedName>
        <fullName evidence="3">Uncharacterized protein</fullName>
    </submittedName>
</protein>
<dbReference type="STRING" id="1227488.C477_02324"/>
<feature type="transmembrane region" description="Helical" evidence="2">
    <location>
        <begin position="98"/>
        <end position="119"/>
    </location>
</feature>
<dbReference type="AlphaFoldDB" id="M0CJD3"/>